<sequence>MIIVPRLIVCVRGLDYYEGKKNIMARGSVRIAVAAAAALAMIIPLSACGGNSQPTTDANGKPIVNIMVRRNVTDHPMKDTQYSKYLEAQCDCTIQWQEVSDNAWGQQKSAKMAASEFPDIGLSLFSSVDAAKYKDYFEDLKPHLNEMPNVKAFFKAQPDALKYVEDGKKIPLLPSDRGKGYEVSGTHMFINKTWLDKLGLDMPTTWDELETVLKAFKTQDPNGNGKADEIPMNIRSLGFQLWSPLTLMNSEGVVTSFMGGSASEQGFYVENGKIKSYYTSDALKDVISYLHELMAGGLIPKDVLTRDASQYNAQTISDGKTALTGVTFGWSNFSEFGDALGEQYVTLPPLKKDASTPDEDVKWDYSQNAARWAYAGAGLSVNPNAANQDAIYKVIDAMYSEEGSVQGYFGSIPDIVSNDGNHQYTINKDKAYAEYPDTRSIALQDRFGGWIRDDVTMVNDTNADQVTASDQAVRPAREHVDPINDVVPIYVRPNTEDTNILQNNNTAIANYANNQLAKWVQSGGVDKEWDSYVSKVSEPSLGLDENIQIWQKWYDQYTK</sequence>
<dbReference type="InterPro" id="IPR050490">
    <property type="entry name" value="Bact_solute-bd_prot1"/>
</dbReference>
<dbReference type="PANTHER" id="PTHR43649:SF12">
    <property type="entry name" value="DIACETYLCHITOBIOSE BINDING PROTEIN DASA"/>
    <property type="match status" value="1"/>
</dbReference>
<dbReference type="EMBL" id="JAAIII010000008">
    <property type="protein sequence ID" value="NMM95021.1"/>
    <property type="molecule type" value="Genomic_DNA"/>
</dbReference>
<dbReference type="PANTHER" id="PTHR43649">
    <property type="entry name" value="ARABINOSE-BINDING PROTEIN-RELATED"/>
    <property type="match status" value="1"/>
</dbReference>
<protein>
    <submittedName>
        <fullName evidence="1">ABC transporter</fullName>
    </submittedName>
</protein>
<evidence type="ECO:0000313" key="1">
    <source>
        <dbReference type="EMBL" id="NMM95021.1"/>
    </source>
</evidence>
<proteinExistence type="predicted"/>
<comment type="caution">
    <text evidence="1">The sequence shown here is derived from an EMBL/GenBank/DDBJ whole genome shotgun (WGS) entry which is preliminary data.</text>
</comment>
<organism evidence="1 2">
    <name type="scientific">Bifidobacterium oedipodis</name>
    <dbReference type="NCBI Taxonomy" id="2675322"/>
    <lineage>
        <taxon>Bacteria</taxon>
        <taxon>Bacillati</taxon>
        <taxon>Actinomycetota</taxon>
        <taxon>Actinomycetes</taxon>
        <taxon>Bifidobacteriales</taxon>
        <taxon>Bifidobacteriaceae</taxon>
        <taxon>Bifidobacterium</taxon>
    </lineage>
</organism>
<dbReference type="Gene3D" id="3.40.190.10">
    <property type="entry name" value="Periplasmic binding protein-like II"/>
    <property type="match status" value="2"/>
</dbReference>
<dbReference type="SUPFAM" id="SSF53850">
    <property type="entry name" value="Periplasmic binding protein-like II"/>
    <property type="match status" value="1"/>
</dbReference>
<accession>A0A7Y0ETD7</accession>
<keyword evidence="2" id="KW-1185">Reference proteome</keyword>
<gene>
    <name evidence="1" type="ORF">G1C95_2209</name>
</gene>
<dbReference type="Proteomes" id="UP000532194">
    <property type="component" value="Unassembled WGS sequence"/>
</dbReference>
<dbReference type="AlphaFoldDB" id="A0A7Y0ETD7"/>
<reference evidence="1 2" key="1">
    <citation type="submission" date="2020-02" db="EMBL/GenBank/DDBJ databases">
        <title>Characterization of phylogenetic diversity of novel bifidobacterial species isolated in Czech ZOOs.</title>
        <authorList>
            <person name="Lugli G.A."/>
            <person name="Vera N.B."/>
            <person name="Ventura M."/>
        </authorList>
    </citation>
    <scope>NUCLEOTIDE SEQUENCE [LARGE SCALE GENOMIC DNA]</scope>
    <source>
        <strain evidence="1 2">DSM 109957</strain>
    </source>
</reference>
<name>A0A7Y0ETD7_9BIFI</name>
<evidence type="ECO:0000313" key="2">
    <source>
        <dbReference type="Proteomes" id="UP000532194"/>
    </source>
</evidence>